<reference evidence="14" key="1">
    <citation type="submission" date="2023-01" db="EMBL/GenBank/DDBJ databases">
        <title>Key to firefly adult light organ development and bioluminescence: homeobox transcription factors regulate luciferase expression and transportation to peroxisome.</title>
        <authorList>
            <person name="Fu X."/>
        </authorList>
    </citation>
    <scope>NUCLEOTIDE SEQUENCE [LARGE SCALE GENOMIC DNA]</scope>
</reference>
<dbReference type="PROSITE" id="PS50283">
    <property type="entry name" value="NA_SOLUT_SYMP_3"/>
    <property type="match status" value="1"/>
</dbReference>
<keyword evidence="8" id="KW-0406">Ion transport</keyword>
<keyword evidence="9 12" id="KW-0472">Membrane</keyword>
<feature type="transmembrane region" description="Helical" evidence="12">
    <location>
        <begin position="417"/>
        <end position="441"/>
    </location>
</feature>
<comment type="similarity">
    <text evidence="2 11">Belongs to the sodium:solute symporter (SSF) (TC 2.A.21) family.</text>
</comment>
<organism evidence="13 14">
    <name type="scientific">Aquatica leii</name>
    <dbReference type="NCBI Taxonomy" id="1421715"/>
    <lineage>
        <taxon>Eukaryota</taxon>
        <taxon>Metazoa</taxon>
        <taxon>Ecdysozoa</taxon>
        <taxon>Arthropoda</taxon>
        <taxon>Hexapoda</taxon>
        <taxon>Insecta</taxon>
        <taxon>Pterygota</taxon>
        <taxon>Neoptera</taxon>
        <taxon>Endopterygota</taxon>
        <taxon>Coleoptera</taxon>
        <taxon>Polyphaga</taxon>
        <taxon>Elateriformia</taxon>
        <taxon>Elateroidea</taxon>
        <taxon>Lampyridae</taxon>
        <taxon>Luciolinae</taxon>
        <taxon>Aquatica</taxon>
    </lineage>
</organism>
<name>A0AAN7P8S1_9COLE</name>
<comment type="subcellular location">
    <subcellularLocation>
        <location evidence="1">Cell membrane</location>
        <topology evidence="1">Multi-pass membrane protein</topology>
    </subcellularLocation>
</comment>
<keyword evidence="4" id="KW-1003">Cell membrane</keyword>
<feature type="transmembrane region" description="Helical" evidence="12">
    <location>
        <begin position="137"/>
        <end position="158"/>
    </location>
</feature>
<evidence type="ECO:0000256" key="11">
    <source>
        <dbReference type="RuleBase" id="RU362091"/>
    </source>
</evidence>
<dbReference type="GO" id="GO:0006814">
    <property type="term" value="P:sodium ion transport"/>
    <property type="evidence" value="ECO:0007669"/>
    <property type="project" value="UniProtKB-KW"/>
</dbReference>
<feature type="transmembrane region" description="Helical" evidence="12">
    <location>
        <begin position="170"/>
        <end position="190"/>
    </location>
</feature>
<evidence type="ECO:0000256" key="3">
    <source>
        <dbReference type="ARBA" id="ARBA00022448"/>
    </source>
</evidence>
<evidence type="ECO:0008006" key="15">
    <source>
        <dbReference type="Google" id="ProtNLM"/>
    </source>
</evidence>
<evidence type="ECO:0000256" key="6">
    <source>
        <dbReference type="ARBA" id="ARBA00022989"/>
    </source>
</evidence>
<dbReference type="Gene3D" id="1.20.1730.10">
    <property type="entry name" value="Sodium/glucose cotransporter"/>
    <property type="match status" value="1"/>
</dbReference>
<evidence type="ECO:0000256" key="9">
    <source>
        <dbReference type="ARBA" id="ARBA00023136"/>
    </source>
</evidence>
<feature type="transmembrane region" description="Helical" evidence="12">
    <location>
        <begin position="61"/>
        <end position="80"/>
    </location>
</feature>
<sequence>MSATNITTITTIQENFLFTWIDYSVFIGMLGLSGLIGVYFGFFGSKQNSTNDYLLGGKSMFVFPVAMSVISSNISGLAIMSVPADIYKYGAAYIWSFIPIIATSLCALYIYMPVFLKLELVSVFEYLQIRFDKKVKLLATIVYALQIIIYNSVAIYLPSLAFGQVSQFDTNVIAVTTCVLCIFYTAVGGLKAVVWTDTLQTLSIFVSLVVVFILGILQSGGFSSIIAVAKEGHRLDIFNFQLDPTLRDTFWSYAIGCTFLWIGDFAINQSTLQRLRAVPTKTHAAKVILIFCVGTLIIKAFVTFTGIMMYSRYANCDPLTTGQISHVDQVLPFFVMDIGRNVPGLSGIFVAGIFAAALSSLSTSLMNLATVIYTDFVSAFLSVPCRNATYILKLIVFLIGVVCVGLIFVIGNMGSILQVYVTLDGITSGILLGLFTLGVVFPSANKHGALYGGIVGFIFSFVMVFGNQWYKHKGLIPDNQAKPFSTEGCNYTQSLLPKIQDENLPSAFFRICFWYNSLIGTLAVVIVGVIVSFITRKKNDYLISSDLISPTFQFLLKNRYSK</sequence>
<dbReference type="PANTHER" id="PTHR42985:SF21">
    <property type="entry name" value="SODIUM-DEPENDENT MULTIVITAMIN TRANSPORTER-LIKE PROTEIN"/>
    <property type="match status" value="1"/>
</dbReference>
<feature type="transmembrane region" description="Helical" evidence="12">
    <location>
        <begin position="287"/>
        <end position="310"/>
    </location>
</feature>
<evidence type="ECO:0000256" key="5">
    <source>
        <dbReference type="ARBA" id="ARBA00022692"/>
    </source>
</evidence>
<keyword evidence="5 12" id="KW-0812">Transmembrane</keyword>
<evidence type="ECO:0000256" key="4">
    <source>
        <dbReference type="ARBA" id="ARBA00022475"/>
    </source>
</evidence>
<dbReference type="InterPro" id="IPR051163">
    <property type="entry name" value="Sodium:Solute_Symporter_SSF"/>
</dbReference>
<dbReference type="Pfam" id="PF00474">
    <property type="entry name" value="SSF"/>
    <property type="match status" value="1"/>
</dbReference>
<keyword evidence="10" id="KW-0739">Sodium transport</keyword>
<protein>
    <recommendedName>
        <fullName evidence="15">Sodium-coupled monocarboxylate transporter 1</fullName>
    </recommendedName>
</protein>
<feature type="transmembrane region" description="Helical" evidence="12">
    <location>
        <begin position="345"/>
        <end position="369"/>
    </location>
</feature>
<evidence type="ECO:0000313" key="14">
    <source>
        <dbReference type="Proteomes" id="UP001353858"/>
    </source>
</evidence>
<feature type="transmembrane region" description="Helical" evidence="12">
    <location>
        <begin position="249"/>
        <end position="267"/>
    </location>
</feature>
<dbReference type="Proteomes" id="UP001353858">
    <property type="component" value="Unassembled WGS sequence"/>
</dbReference>
<feature type="transmembrane region" description="Helical" evidence="12">
    <location>
        <begin position="448"/>
        <end position="470"/>
    </location>
</feature>
<accession>A0AAN7P8S1</accession>
<dbReference type="AlphaFoldDB" id="A0AAN7P8S1"/>
<keyword evidence="3" id="KW-0813">Transport</keyword>
<dbReference type="InterPro" id="IPR038377">
    <property type="entry name" value="Na/Glc_symporter_sf"/>
</dbReference>
<evidence type="ECO:0000256" key="1">
    <source>
        <dbReference type="ARBA" id="ARBA00004651"/>
    </source>
</evidence>
<feature type="transmembrane region" description="Helical" evidence="12">
    <location>
        <begin position="202"/>
        <end position="229"/>
    </location>
</feature>
<feature type="transmembrane region" description="Helical" evidence="12">
    <location>
        <begin position="513"/>
        <end position="534"/>
    </location>
</feature>
<keyword evidence="7" id="KW-0915">Sodium</keyword>
<feature type="transmembrane region" description="Helical" evidence="12">
    <location>
        <begin position="20"/>
        <end position="40"/>
    </location>
</feature>
<dbReference type="EMBL" id="JARPUR010000004">
    <property type="protein sequence ID" value="KAK4876936.1"/>
    <property type="molecule type" value="Genomic_DNA"/>
</dbReference>
<evidence type="ECO:0000256" key="8">
    <source>
        <dbReference type="ARBA" id="ARBA00023065"/>
    </source>
</evidence>
<feature type="transmembrane region" description="Helical" evidence="12">
    <location>
        <begin position="92"/>
        <end position="116"/>
    </location>
</feature>
<dbReference type="InterPro" id="IPR001734">
    <property type="entry name" value="Na/solute_symporter"/>
</dbReference>
<dbReference type="CDD" id="cd11492">
    <property type="entry name" value="SLC5sbd_NIS-SMVT"/>
    <property type="match status" value="1"/>
</dbReference>
<dbReference type="NCBIfam" id="TIGR00813">
    <property type="entry name" value="sss"/>
    <property type="match status" value="1"/>
</dbReference>
<proteinExistence type="inferred from homology"/>
<feature type="transmembrane region" description="Helical" evidence="12">
    <location>
        <begin position="390"/>
        <end position="411"/>
    </location>
</feature>
<dbReference type="GO" id="GO:0005886">
    <property type="term" value="C:plasma membrane"/>
    <property type="evidence" value="ECO:0007669"/>
    <property type="project" value="UniProtKB-SubCell"/>
</dbReference>
<evidence type="ECO:0000256" key="12">
    <source>
        <dbReference type="SAM" id="Phobius"/>
    </source>
</evidence>
<evidence type="ECO:0000256" key="7">
    <source>
        <dbReference type="ARBA" id="ARBA00023053"/>
    </source>
</evidence>
<comment type="caution">
    <text evidence="13">The sequence shown here is derived from an EMBL/GenBank/DDBJ whole genome shotgun (WGS) entry which is preliminary data.</text>
</comment>
<dbReference type="PANTHER" id="PTHR42985">
    <property type="entry name" value="SODIUM-COUPLED MONOCARBOXYLATE TRANSPORTER"/>
    <property type="match status" value="1"/>
</dbReference>
<dbReference type="GO" id="GO:0015293">
    <property type="term" value="F:symporter activity"/>
    <property type="evidence" value="ECO:0007669"/>
    <property type="project" value="TreeGrafter"/>
</dbReference>
<evidence type="ECO:0000256" key="10">
    <source>
        <dbReference type="ARBA" id="ARBA00023201"/>
    </source>
</evidence>
<evidence type="ECO:0000256" key="2">
    <source>
        <dbReference type="ARBA" id="ARBA00006434"/>
    </source>
</evidence>
<keyword evidence="6 12" id="KW-1133">Transmembrane helix</keyword>
<evidence type="ECO:0000313" key="13">
    <source>
        <dbReference type="EMBL" id="KAK4876936.1"/>
    </source>
</evidence>
<gene>
    <name evidence="13" type="ORF">RN001_009442</name>
</gene>
<keyword evidence="14" id="KW-1185">Reference proteome</keyword>